<reference evidence="1" key="1">
    <citation type="submission" date="2023-03" db="EMBL/GenBank/DDBJ databases">
        <title>Chromosome-level genomes of two armyworms, Mythimna separata and Mythimna loreyi, provide insights into the biosynthesis and reception of sex pheromones.</title>
        <authorList>
            <person name="Zhao H."/>
        </authorList>
    </citation>
    <scope>NUCLEOTIDE SEQUENCE</scope>
    <source>
        <strain evidence="1">BeijingLab</strain>
    </source>
</reference>
<dbReference type="Proteomes" id="UP001231649">
    <property type="component" value="Chromosome 7"/>
</dbReference>
<proteinExistence type="predicted"/>
<gene>
    <name evidence="1" type="ORF">PYW08_015209</name>
</gene>
<sequence length="569" mass="63661">MYSKIIFVLATVCVVNASVLTVNVFDDDVETEIKVSPSRCNSKVCDWLCRRIKKTNGTCVEGHCKCEKSLIAEDVDDQTDLKKLLSPGDCNLRACEQLCRRLGFPGGVCVNGRCKCDNFLKTNDADDMIDPTELLSPRDFNLRACEQLCRRLGFPGGVCVNGRCKCDNFLQRNDVDDMIDPTELLSPGDCNLRACEQLCRRLGFPGGVCVNGRCKCDNFLKTDDMATEPKVEEDSVQSRACNNNRCNQICRKQKFRGGACVGANCYCNKFLSLFDDTWTDSEETVSPLSCNSIACDDQCRRNGWHSGVCINGQCKCDYFVYTEDGAVSENSFFNVQDSVSPKRCTLEACNALCRKLQLGEGICISSRCRCSNYKPTNRVVMADLDESIPLDDQFLSDNFLSTEDDVSEESLPVSELSEDQSKRGCNMQACHQLCRRLKFPGGVCVNGRCKCDNFLGTTVDAVDEYLEQARGRVCDVKKCNRTCTRRGYAGARCVDGRCQCFDKIERQDISVQNDVASDENVESNETLRTNEEEPIESAPRACNTVRCNEMCHRLRYAGGWCRFGQCQCY</sequence>
<evidence type="ECO:0000313" key="1">
    <source>
        <dbReference type="EMBL" id="KAJ8726812.1"/>
    </source>
</evidence>
<comment type="caution">
    <text evidence="1">The sequence shown here is derived from an EMBL/GenBank/DDBJ whole genome shotgun (WGS) entry which is preliminary data.</text>
</comment>
<accession>A0ACC2QW44</accession>
<dbReference type="EMBL" id="CM056783">
    <property type="protein sequence ID" value="KAJ8726812.1"/>
    <property type="molecule type" value="Genomic_DNA"/>
</dbReference>
<organism evidence="1 2">
    <name type="scientific">Mythimna loreyi</name>
    <dbReference type="NCBI Taxonomy" id="667449"/>
    <lineage>
        <taxon>Eukaryota</taxon>
        <taxon>Metazoa</taxon>
        <taxon>Ecdysozoa</taxon>
        <taxon>Arthropoda</taxon>
        <taxon>Hexapoda</taxon>
        <taxon>Insecta</taxon>
        <taxon>Pterygota</taxon>
        <taxon>Neoptera</taxon>
        <taxon>Endopterygota</taxon>
        <taxon>Lepidoptera</taxon>
        <taxon>Glossata</taxon>
        <taxon>Ditrysia</taxon>
        <taxon>Noctuoidea</taxon>
        <taxon>Noctuidae</taxon>
        <taxon>Noctuinae</taxon>
        <taxon>Hadenini</taxon>
        <taxon>Mythimna</taxon>
    </lineage>
</organism>
<evidence type="ECO:0000313" key="2">
    <source>
        <dbReference type="Proteomes" id="UP001231649"/>
    </source>
</evidence>
<keyword evidence="2" id="KW-1185">Reference proteome</keyword>
<protein>
    <submittedName>
        <fullName evidence="1">Uncharacterized protein</fullName>
    </submittedName>
</protein>
<name>A0ACC2QW44_9NEOP</name>